<organism evidence="1 2">
    <name type="scientific">Elysia crispata</name>
    <name type="common">lettuce slug</name>
    <dbReference type="NCBI Taxonomy" id="231223"/>
    <lineage>
        <taxon>Eukaryota</taxon>
        <taxon>Metazoa</taxon>
        <taxon>Spiralia</taxon>
        <taxon>Lophotrochozoa</taxon>
        <taxon>Mollusca</taxon>
        <taxon>Gastropoda</taxon>
        <taxon>Heterobranchia</taxon>
        <taxon>Euthyneura</taxon>
        <taxon>Panpulmonata</taxon>
        <taxon>Sacoglossa</taxon>
        <taxon>Placobranchoidea</taxon>
        <taxon>Plakobranchidae</taxon>
        <taxon>Elysia</taxon>
    </lineage>
</organism>
<name>A0AAE0YLJ3_9GAST</name>
<comment type="caution">
    <text evidence="1">The sequence shown here is derived from an EMBL/GenBank/DDBJ whole genome shotgun (WGS) entry which is preliminary data.</text>
</comment>
<dbReference type="Proteomes" id="UP001283361">
    <property type="component" value="Unassembled WGS sequence"/>
</dbReference>
<evidence type="ECO:0000313" key="1">
    <source>
        <dbReference type="EMBL" id="KAK3749248.1"/>
    </source>
</evidence>
<keyword evidence="2" id="KW-1185">Reference proteome</keyword>
<accession>A0AAE0YLJ3</accession>
<gene>
    <name evidence="1" type="ORF">RRG08_038634</name>
</gene>
<protein>
    <submittedName>
        <fullName evidence="1">Uncharacterized protein</fullName>
    </submittedName>
</protein>
<dbReference type="EMBL" id="JAWDGP010005950">
    <property type="protein sequence ID" value="KAK3749248.1"/>
    <property type="molecule type" value="Genomic_DNA"/>
</dbReference>
<reference evidence="1" key="1">
    <citation type="journal article" date="2023" name="G3 (Bethesda)">
        <title>A reference genome for the long-term kleptoplast-retaining sea slug Elysia crispata morphotype clarki.</title>
        <authorList>
            <person name="Eastman K.E."/>
            <person name="Pendleton A.L."/>
            <person name="Shaikh M.A."/>
            <person name="Suttiyut T."/>
            <person name="Ogas R."/>
            <person name="Tomko P."/>
            <person name="Gavelis G."/>
            <person name="Widhalm J.R."/>
            <person name="Wisecaver J.H."/>
        </authorList>
    </citation>
    <scope>NUCLEOTIDE SEQUENCE</scope>
    <source>
        <strain evidence="1">ECLA1</strain>
    </source>
</reference>
<sequence length="236" mass="25807">MFQTVAATLPYQSGLAGESFYSGESVKLGYGIERVMVLVGRGEPHGREVEPLKLSEISTSSRDTRDVFRAPVQSDTGNKRTCNRQGATTLKQLRTMQAYPIPPWSCYLLTSKPPTSQLADNRTIETPTQFRFLDLSTTCGDCTVHRSSGLSPLTAALQQTGTGGARPEAVRRGAGYNGRARMRDPRWPGENGHSDNTGHGYLLCGELSPSSTFPFADLSRAGKDPTFLYPEDHLVY</sequence>
<proteinExistence type="predicted"/>
<evidence type="ECO:0000313" key="2">
    <source>
        <dbReference type="Proteomes" id="UP001283361"/>
    </source>
</evidence>
<dbReference type="AlphaFoldDB" id="A0AAE0YLJ3"/>